<accession>A0A4Y9T1J3</accession>
<gene>
    <name evidence="8" type="ORF">E4L98_00345</name>
</gene>
<organism evidence="8 9">
    <name type="scientific">Duganella callida</name>
    <dbReference type="NCBI Taxonomy" id="2561932"/>
    <lineage>
        <taxon>Bacteria</taxon>
        <taxon>Pseudomonadati</taxon>
        <taxon>Pseudomonadota</taxon>
        <taxon>Betaproteobacteria</taxon>
        <taxon>Burkholderiales</taxon>
        <taxon>Oxalobacteraceae</taxon>
        <taxon>Telluria group</taxon>
        <taxon>Duganella</taxon>
    </lineage>
</organism>
<dbReference type="Gene3D" id="1.10.287.130">
    <property type="match status" value="1"/>
</dbReference>
<dbReference type="PANTHER" id="PTHR43047">
    <property type="entry name" value="TWO-COMPONENT HISTIDINE PROTEIN KINASE"/>
    <property type="match status" value="1"/>
</dbReference>
<dbReference type="RefSeq" id="WP_135199572.1">
    <property type="nucleotide sequence ID" value="NZ_SPVG01000005.1"/>
</dbReference>
<dbReference type="InterPro" id="IPR004358">
    <property type="entry name" value="Sig_transdc_His_kin-like_C"/>
</dbReference>
<dbReference type="Proteomes" id="UP000297729">
    <property type="component" value="Unassembled WGS sequence"/>
</dbReference>
<evidence type="ECO:0000256" key="1">
    <source>
        <dbReference type="ARBA" id="ARBA00000085"/>
    </source>
</evidence>
<dbReference type="EC" id="2.7.13.3" evidence="2"/>
<dbReference type="PANTHER" id="PTHR43047:SF64">
    <property type="entry name" value="HISTIDINE KINASE CONTAINING CHEY-HOMOLOGOUS RECEIVER DOMAIN AND PAS DOMAIN-RELATED"/>
    <property type="match status" value="1"/>
</dbReference>
<dbReference type="SMART" id="SM00387">
    <property type="entry name" value="HATPase_c"/>
    <property type="match status" value="1"/>
</dbReference>
<keyword evidence="6" id="KW-1133">Transmembrane helix</keyword>
<dbReference type="SUPFAM" id="SSF47384">
    <property type="entry name" value="Homodimeric domain of signal transducing histidine kinase"/>
    <property type="match status" value="1"/>
</dbReference>
<keyword evidence="5" id="KW-0418">Kinase</keyword>
<dbReference type="Gene3D" id="3.30.565.10">
    <property type="entry name" value="Histidine kinase-like ATPase, C-terminal domain"/>
    <property type="match status" value="1"/>
</dbReference>
<dbReference type="PROSITE" id="PS50109">
    <property type="entry name" value="HIS_KIN"/>
    <property type="match status" value="1"/>
</dbReference>
<evidence type="ECO:0000259" key="7">
    <source>
        <dbReference type="PROSITE" id="PS50109"/>
    </source>
</evidence>
<comment type="catalytic activity">
    <reaction evidence="1">
        <text>ATP + protein L-histidine = ADP + protein N-phospho-L-histidine.</text>
        <dbReference type="EC" id="2.7.13.3"/>
    </reaction>
</comment>
<evidence type="ECO:0000313" key="8">
    <source>
        <dbReference type="EMBL" id="TFW31378.1"/>
    </source>
</evidence>
<dbReference type="Pfam" id="PF02518">
    <property type="entry name" value="HATPase_c"/>
    <property type="match status" value="1"/>
</dbReference>
<dbReference type="InterPro" id="IPR003661">
    <property type="entry name" value="HisK_dim/P_dom"/>
</dbReference>
<dbReference type="PRINTS" id="PR00344">
    <property type="entry name" value="BCTRLSENSOR"/>
</dbReference>
<dbReference type="InterPro" id="IPR005467">
    <property type="entry name" value="His_kinase_dom"/>
</dbReference>
<dbReference type="InterPro" id="IPR036890">
    <property type="entry name" value="HATPase_C_sf"/>
</dbReference>
<keyword evidence="6" id="KW-0812">Transmembrane</keyword>
<name>A0A4Y9T1J3_9BURK</name>
<dbReference type="Gene3D" id="3.30.450.20">
    <property type="entry name" value="PAS domain"/>
    <property type="match status" value="1"/>
</dbReference>
<evidence type="ECO:0000256" key="3">
    <source>
        <dbReference type="ARBA" id="ARBA00022553"/>
    </source>
</evidence>
<dbReference type="OrthoDB" id="567977at2"/>
<dbReference type="Pfam" id="PF00512">
    <property type="entry name" value="HisKA"/>
    <property type="match status" value="1"/>
</dbReference>
<sequence>MALIGSDGIVRARRVGTRDSLGQDIGASQVFAAMRRGAGSAVLPGPIDGRPRFYSYMPLPGLPLYALVGLDCEERLADFETRRRTTLALAGLSGALVLGFTAILSGLTRRLIASREAARAASLAKSRFLSNMSHELRAPLNGVLGYAELRREELHGQAGNFALRIHECGMRLLGLVEAVLELSGLEAGQTALALRQERLGELAQCALAGQRAAARDKALVLRLELGPQLPRHYVCDRGKLLRLLDILLDNAVQASSTGEIRLQVRSAPGRLLFRVCDQGPGLPAAVRSCLFEHFASADDSPSRPRGGAGLGLAIAARLAQLMGGTLRLDDAADAGTAFCVSLPFLRLQDPAGAIIQSEEAAS</sequence>
<keyword evidence="9" id="KW-1185">Reference proteome</keyword>
<comment type="caution">
    <text evidence="8">The sequence shown here is derived from an EMBL/GenBank/DDBJ whole genome shotgun (WGS) entry which is preliminary data.</text>
</comment>
<evidence type="ECO:0000313" key="9">
    <source>
        <dbReference type="Proteomes" id="UP000297729"/>
    </source>
</evidence>
<dbReference type="EMBL" id="SPVG01000005">
    <property type="protein sequence ID" value="TFW31378.1"/>
    <property type="molecule type" value="Genomic_DNA"/>
</dbReference>
<dbReference type="CDD" id="cd12915">
    <property type="entry name" value="PDC2_DGC_like"/>
    <property type="match status" value="1"/>
</dbReference>
<dbReference type="SMART" id="SM00388">
    <property type="entry name" value="HisKA"/>
    <property type="match status" value="1"/>
</dbReference>
<dbReference type="InterPro" id="IPR003594">
    <property type="entry name" value="HATPase_dom"/>
</dbReference>
<dbReference type="CDD" id="cd00082">
    <property type="entry name" value="HisKA"/>
    <property type="match status" value="1"/>
</dbReference>
<reference evidence="8 9" key="1">
    <citation type="submission" date="2019-03" db="EMBL/GenBank/DDBJ databases">
        <title>Draft Genome Sequence of Duganella callidus sp. nov., a Novel Duganella Species Isolated from Cultivated Soil.</title>
        <authorList>
            <person name="Raths R."/>
            <person name="Peta V."/>
            <person name="Bucking H."/>
        </authorList>
    </citation>
    <scope>NUCLEOTIDE SEQUENCE [LARGE SCALE GENOMIC DNA]</scope>
    <source>
        <strain evidence="8 9">DN04</strain>
    </source>
</reference>
<keyword evidence="4" id="KW-0808">Transferase</keyword>
<protein>
    <recommendedName>
        <fullName evidence="2">histidine kinase</fullName>
        <ecNumber evidence="2">2.7.13.3</ecNumber>
    </recommendedName>
</protein>
<keyword evidence="3" id="KW-0597">Phosphoprotein</keyword>
<dbReference type="AlphaFoldDB" id="A0A4Y9T1J3"/>
<evidence type="ECO:0000256" key="6">
    <source>
        <dbReference type="SAM" id="Phobius"/>
    </source>
</evidence>
<feature type="transmembrane region" description="Helical" evidence="6">
    <location>
        <begin position="87"/>
        <end position="107"/>
    </location>
</feature>
<dbReference type="InterPro" id="IPR036097">
    <property type="entry name" value="HisK_dim/P_sf"/>
</dbReference>
<dbReference type="SUPFAM" id="SSF55874">
    <property type="entry name" value="ATPase domain of HSP90 chaperone/DNA topoisomerase II/histidine kinase"/>
    <property type="match status" value="1"/>
</dbReference>
<evidence type="ECO:0000256" key="4">
    <source>
        <dbReference type="ARBA" id="ARBA00022679"/>
    </source>
</evidence>
<proteinExistence type="predicted"/>
<feature type="domain" description="Histidine kinase" evidence="7">
    <location>
        <begin position="131"/>
        <end position="346"/>
    </location>
</feature>
<evidence type="ECO:0000256" key="2">
    <source>
        <dbReference type="ARBA" id="ARBA00012438"/>
    </source>
</evidence>
<keyword evidence="6" id="KW-0472">Membrane</keyword>
<evidence type="ECO:0000256" key="5">
    <source>
        <dbReference type="ARBA" id="ARBA00022777"/>
    </source>
</evidence>
<dbReference type="GO" id="GO:0000155">
    <property type="term" value="F:phosphorelay sensor kinase activity"/>
    <property type="evidence" value="ECO:0007669"/>
    <property type="project" value="InterPro"/>
</dbReference>